<dbReference type="Gene3D" id="2.170.150.20">
    <property type="entry name" value="Peptide methionine sulfoxide reductase"/>
    <property type="match status" value="1"/>
</dbReference>
<dbReference type="AlphaFoldDB" id="A0A2Z6PA47"/>
<keyword evidence="3" id="KW-1185">Reference proteome</keyword>
<accession>A0A2Z6PA47</accession>
<organism evidence="2 3">
    <name type="scientific">Trifolium subterraneum</name>
    <name type="common">Subterranean clover</name>
    <dbReference type="NCBI Taxonomy" id="3900"/>
    <lineage>
        <taxon>Eukaryota</taxon>
        <taxon>Viridiplantae</taxon>
        <taxon>Streptophyta</taxon>
        <taxon>Embryophyta</taxon>
        <taxon>Tracheophyta</taxon>
        <taxon>Spermatophyta</taxon>
        <taxon>Magnoliopsida</taxon>
        <taxon>eudicotyledons</taxon>
        <taxon>Gunneridae</taxon>
        <taxon>Pentapetalae</taxon>
        <taxon>rosids</taxon>
        <taxon>fabids</taxon>
        <taxon>Fabales</taxon>
        <taxon>Fabaceae</taxon>
        <taxon>Papilionoideae</taxon>
        <taxon>50 kb inversion clade</taxon>
        <taxon>NPAAA clade</taxon>
        <taxon>Hologalegina</taxon>
        <taxon>IRL clade</taxon>
        <taxon>Trifolieae</taxon>
        <taxon>Trifolium</taxon>
    </lineage>
</organism>
<dbReference type="PROSITE" id="PS51790">
    <property type="entry name" value="MSRB"/>
    <property type="match status" value="1"/>
</dbReference>
<dbReference type="EMBL" id="DF974115">
    <property type="protein sequence ID" value="GAU45335.1"/>
    <property type="molecule type" value="Genomic_DNA"/>
</dbReference>
<sequence>MKVTCFNILRTTTPLSSFNTKPISSIHLLRSNPNPNLLSNTQFTFTAPTISILHPKRTFRSGIVAMASPTPGSVQKSEEEWQAILSPEQFRILRQKGTEYVISPLSNSHSIKLSIS</sequence>
<protein>
    <recommendedName>
        <fullName evidence="1">MsrB domain-containing protein</fullName>
    </recommendedName>
</protein>
<dbReference type="OrthoDB" id="44061at2759"/>
<gene>
    <name evidence="2" type="ORF">TSUD_84520</name>
</gene>
<feature type="domain" description="MsrB" evidence="1">
    <location>
        <begin position="78"/>
        <end position="116"/>
    </location>
</feature>
<dbReference type="InterPro" id="IPR002579">
    <property type="entry name" value="Met_Sox_Rdtase_MsrB_dom"/>
</dbReference>
<evidence type="ECO:0000259" key="1">
    <source>
        <dbReference type="PROSITE" id="PS51790"/>
    </source>
</evidence>
<evidence type="ECO:0000313" key="2">
    <source>
        <dbReference type="EMBL" id="GAU45335.1"/>
    </source>
</evidence>
<evidence type="ECO:0000313" key="3">
    <source>
        <dbReference type="Proteomes" id="UP000242715"/>
    </source>
</evidence>
<dbReference type="Proteomes" id="UP000242715">
    <property type="component" value="Unassembled WGS sequence"/>
</dbReference>
<proteinExistence type="predicted"/>
<name>A0A2Z6PA47_TRISU</name>
<reference evidence="3" key="1">
    <citation type="journal article" date="2017" name="Front. Plant Sci.">
        <title>Climate Clever Clovers: New Paradigm to Reduce the Environmental Footprint of Ruminants by Breeding Low Methanogenic Forages Utilizing Haplotype Variation.</title>
        <authorList>
            <person name="Kaur P."/>
            <person name="Appels R."/>
            <person name="Bayer P.E."/>
            <person name="Keeble-Gagnere G."/>
            <person name="Wang J."/>
            <person name="Hirakawa H."/>
            <person name="Shirasawa K."/>
            <person name="Vercoe P."/>
            <person name="Stefanova K."/>
            <person name="Durmic Z."/>
            <person name="Nichols P."/>
            <person name="Revell C."/>
            <person name="Isobe S.N."/>
            <person name="Edwards D."/>
            <person name="Erskine W."/>
        </authorList>
    </citation>
    <scope>NUCLEOTIDE SEQUENCE [LARGE SCALE GENOMIC DNA]</scope>
    <source>
        <strain evidence="3">cv. Daliak</strain>
    </source>
</reference>
<dbReference type="GO" id="GO:0033743">
    <property type="term" value="F:peptide-methionine (R)-S-oxide reductase activity"/>
    <property type="evidence" value="ECO:0007669"/>
    <property type="project" value="InterPro"/>
</dbReference>